<dbReference type="Pfam" id="PF00294">
    <property type="entry name" value="PfkB"/>
    <property type="match status" value="1"/>
</dbReference>
<dbReference type="InterPro" id="IPR029056">
    <property type="entry name" value="Ribokinase-like"/>
</dbReference>
<dbReference type="PROSITE" id="PS00583">
    <property type="entry name" value="PFKB_KINASES_1"/>
    <property type="match status" value="1"/>
</dbReference>
<accession>A0A7D4CD62</accession>
<dbReference type="SUPFAM" id="SSF53613">
    <property type="entry name" value="Ribokinase-like"/>
    <property type="match status" value="1"/>
</dbReference>
<sequence>MKNGIICLGEALIDFIPLDSDNLVYQKSPGGAPANVAVGLARLGLDVMFLGKVGQDGLGGFLKETLQSFAVDISTMSMSSRVKTGVVFVTLEEKGERSFEFFIQPSADSFLEEKDVDPWLFESKKILHIGSISLIHEPSRSATRKAIRLAKENEMLLSYDPNLRLSLWENEEVAKTTIESVLPDTDLLKLSEEELIFLTGNDGEAEIEGLAKRYDIPFIFVTKGEHGSLCYCHDGFVHVPAMNVDAVDTTGAGDAFVSAILYQVHQRKDPIKTITQDELKEMARFASVSGGMTAAAKGAMSALPTLEAIQNDLQRLCQEGETFHE</sequence>
<keyword evidence="3" id="KW-0547">Nucleotide-binding</keyword>
<dbReference type="PANTHER" id="PTHR43085">
    <property type="entry name" value="HEXOKINASE FAMILY MEMBER"/>
    <property type="match status" value="1"/>
</dbReference>
<evidence type="ECO:0000256" key="4">
    <source>
        <dbReference type="ARBA" id="ARBA00022777"/>
    </source>
</evidence>
<evidence type="ECO:0000313" key="8">
    <source>
        <dbReference type="Proteomes" id="UP000503088"/>
    </source>
</evidence>
<keyword evidence="4 7" id="KW-0418">Kinase</keyword>
<name>A0A7D4CD62_9BACL</name>
<dbReference type="CDD" id="cd01167">
    <property type="entry name" value="bac_FRK"/>
    <property type="match status" value="1"/>
</dbReference>
<keyword evidence="5" id="KW-0067">ATP-binding</keyword>
<dbReference type="KEGG" id="kpul:GXN76_01535"/>
<dbReference type="Gene3D" id="3.40.1190.20">
    <property type="match status" value="1"/>
</dbReference>
<dbReference type="InterPro" id="IPR011611">
    <property type="entry name" value="PfkB_dom"/>
</dbReference>
<comment type="similarity">
    <text evidence="1">Belongs to the carbohydrate kinase PfkB family.</text>
</comment>
<dbReference type="EMBL" id="CP048104">
    <property type="protein sequence ID" value="QKG83274.1"/>
    <property type="molecule type" value="Genomic_DNA"/>
</dbReference>
<evidence type="ECO:0000256" key="5">
    <source>
        <dbReference type="ARBA" id="ARBA00022840"/>
    </source>
</evidence>
<protein>
    <submittedName>
        <fullName evidence="7">Aminoimidazole riboside kinase</fullName>
    </submittedName>
</protein>
<evidence type="ECO:0000259" key="6">
    <source>
        <dbReference type="Pfam" id="PF00294"/>
    </source>
</evidence>
<dbReference type="NCBIfam" id="NF006957">
    <property type="entry name" value="PRK09434.1"/>
    <property type="match status" value="1"/>
</dbReference>
<dbReference type="PROSITE" id="PS00584">
    <property type="entry name" value="PFKB_KINASES_2"/>
    <property type="match status" value="1"/>
</dbReference>
<keyword evidence="8" id="KW-1185">Reference proteome</keyword>
<dbReference type="Proteomes" id="UP000503088">
    <property type="component" value="Chromosome"/>
</dbReference>
<dbReference type="PANTHER" id="PTHR43085:SF1">
    <property type="entry name" value="PSEUDOURIDINE KINASE-RELATED"/>
    <property type="match status" value="1"/>
</dbReference>
<evidence type="ECO:0000256" key="3">
    <source>
        <dbReference type="ARBA" id="ARBA00022741"/>
    </source>
</evidence>
<keyword evidence="2" id="KW-0808">Transferase</keyword>
<evidence type="ECO:0000313" key="7">
    <source>
        <dbReference type="EMBL" id="QKG83274.1"/>
    </source>
</evidence>
<dbReference type="InterPro" id="IPR050306">
    <property type="entry name" value="PfkB_Carbo_kinase"/>
</dbReference>
<reference evidence="7 8" key="1">
    <citation type="submission" date="2020-01" db="EMBL/GenBank/DDBJ databases">
        <authorList>
            <person name="Gulvik C.A."/>
            <person name="Batra D.G."/>
        </authorList>
    </citation>
    <scope>NUCLEOTIDE SEQUENCE [LARGE SCALE GENOMIC DNA]</scope>
    <source>
        <strain evidence="7 8">W9323</strain>
    </source>
</reference>
<dbReference type="GO" id="GO:0005524">
    <property type="term" value="F:ATP binding"/>
    <property type="evidence" value="ECO:0007669"/>
    <property type="project" value="UniProtKB-KW"/>
</dbReference>
<dbReference type="AlphaFoldDB" id="A0A7D4CD62"/>
<organism evidence="7 8">
    <name type="scientific">Kroppenstedtia pulmonis</name>
    <dbReference type="NCBI Taxonomy" id="1380685"/>
    <lineage>
        <taxon>Bacteria</taxon>
        <taxon>Bacillati</taxon>
        <taxon>Bacillota</taxon>
        <taxon>Bacilli</taxon>
        <taxon>Bacillales</taxon>
        <taxon>Thermoactinomycetaceae</taxon>
        <taxon>Kroppenstedtia</taxon>
    </lineage>
</organism>
<feature type="domain" description="Carbohydrate kinase PfkB" evidence="6">
    <location>
        <begin position="5"/>
        <end position="305"/>
    </location>
</feature>
<dbReference type="InterPro" id="IPR002173">
    <property type="entry name" value="Carboh/pur_kinase_PfkB_CS"/>
</dbReference>
<gene>
    <name evidence="7" type="ORF">GXN76_01535</name>
</gene>
<dbReference type="GO" id="GO:0016301">
    <property type="term" value="F:kinase activity"/>
    <property type="evidence" value="ECO:0007669"/>
    <property type="project" value="UniProtKB-KW"/>
</dbReference>
<proteinExistence type="inferred from homology"/>
<evidence type="ECO:0000256" key="1">
    <source>
        <dbReference type="ARBA" id="ARBA00010688"/>
    </source>
</evidence>
<dbReference type="RefSeq" id="WP_173219706.1">
    <property type="nucleotide sequence ID" value="NZ_CP048104.1"/>
</dbReference>
<evidence type="ECO:0000256" key="2">
    <source>
        <dbReference type="ARBA" id="ARBA00022679"/>
    </source>
</evidence>